<evidence type="ECO:0000256" key="2">
    <source>
        <dbReference type="ARBA" id="ARBA00009695"/>
    </source>
</evidence>
<dbReference type="GO" id="GO:0005737">
    <property type="term" value="C:cytoplasm"/>
    <property type="evidence" value="ECO:0007669"/>
    <property type="project" value="UniProtKB-SubCell"/>
</dbReference>
<comment type="caution">
    <text evidence="8">The sequence shown here is derived from an EMBL/GenBank/DDBJ whole genome shotgun (WGS) entry which is preliminary data.</text>
</comment>
<dbReference type="RefSeq" id="WP_006721191.1">
    <property type="nucleotide sequence ID" value="NZ_CP085935.1"/>
</dbReference>
<dbReference type="HOGENOM" id="CLU_101704_0_0_11"/>
<dbReference type="Pfam" id="PF02631">
    <property type="entry name" value="RecX_HTH2"/>
    <property type="match status" value="1"/>
</dbReference>
<evidence type="ECO:0000256" key="1">
    <source>
        <dbReference type="ARBA" id="ARBA00004496"/>
    </source>
</evidence>
<dbReference type="STRING" id="445975.COLSTE_01552"/>
<evidence type="ECO:0000256" key="4">
    <source>
        <dbReference type="ARBA" id="ARBA00022490"/>
    </source>
</evidence>
<reference evidence="8 9" key="2">
    <citation type="submission" date="2008-10" db="EMBL/GenBank/DDBJ databases">
        <authorList>
            <person name="Fulton L."/>
            <person name="Clifton S."/>
            <person name="Fulton B."/>
            <person name="Xu J."/>
            <person name="Minx P."/>
            <person name="Pepin K.H."/>
            <person name="Johnson M."/>
            <person name="Thiruvilangam P."/>
            <person name="Bhonagiri V."/>
            <person name="Nash W.E."/>
            <person name="Mardis E.R."/>
            <person name="Wilson R.K."/>
        </authorList>
    </citation>
    <scope>NUCLEOTIDE SEQUENCE [LARGE SCALE GENOMIC DNA]</scope>
    <source>
        <strain evidence="8 9">DSM 13279</strain>
    </source>
</reference>
<dbReference type="InterPro" id="IPR036388">
    <property type="entry name" value="WH-like_DNA-bd_sf"/>
</dbReference>
<dbReference type="EMBL" id="ABXJ01000083">
    <property type="protein sequence ID" value="EEA90202.1"/>
    <property type="molecule type" value="Genomic_DNA"/>
</dbReference>
<dbReference type="GeneID" id="98003270"/>
<keyword evidence="4 5" id="KW-0963">Cytoplasm</keyword>
<keyword evidence="9" id="KW-1185">Reference proteome</keyword>
<dbReference type="Proteomes" id="UP000003560">
    <property type="component" value="Unassembled WGS sequence"/>
</dbReference>
<evidence type="ECO:0000259" key="6">
    <source>
        <dbReference type="Pfam" id="PF02631"/>
    </source>
</evidence>
<proteinExistence type="inferred from homology"/>
<dbReference type="Pfam" id="PF21982">
    <property type="entry name" value="RecX_HTH1"/>
    <property type="match status" value="1"/>
</dbReference>
<dbReference type="OrthoDB" id="3192133at2"/>
<protein>
    <recommendedName>
        <fullName evidence="3 5">Regulatory protein RecX</fullName>
    </recommendedName>
</protein>
<dbReference type="InterPro" id="IPR053924">
    <property type="entry name" value="RecX_HTH_2nd"/>
</dbReference>
<name>B6GBT8_9ACTN</name>
<organism evidence="8 9">
    <name type="scientific">Collinsella stercoris DSM 13279</name>
    <dbReference type="NCBI Taxonomy" id="445975"/>
    <lineage>
        <taxon>Bacteria</taxon>
        <taxon>Bacillati</taxon>
        <taxon>Actinomycetota</taxon>
        <taxon>Coriobacteriia</taxon>
        <taxon>Coriobacteriales</taxon>
        <taxon>Coriobacteriaceae</taxon>
        <taxon>Collinsella</taxon>
    </lineage>
</organism>
<dbReference type="PANTHER" id="PTHR33602">
    <property type="entry name" value="REGULATORY PROTEIN RECX FAMILY PROTEIN"/>
    <property type="match status" value="1"/>
</dbReference>
<gene>
    <name evidence="5 8" type="primary">recX</name>
    <name evidence="8" type="ORF">COLSTE_01552</name>
</gene>
<dbReference type="InterPro" id="IPR003783">
    <property type="entry name" value="Regulatory_RecX"/>
</dbReference>
<dbReference type="Gene3D" id="1.10.10.10">
    <property type="entry name" value="Winged helix-like DNA-binding domain superfamily/Winged helix DNA-binding domain"/>
    <property type="match status" value="2"/>
</dbReference>
<feature type="domain" description="RecX first three-helical" evidence="7">
    <location>
        <begin position="86"/>
        <end position="117"/>
    </location>
</feature>
<evidence type="ECO:0000313" key="8">
    <source>
        <dbReference type="EMBL" id="EEA90202.1"/>
    </source>
</evidence>
<comment type="subcellular location">
    <subcellularLocation>
        <location evidence="1 5">Cytoplasm</location>
    </subcellularLocation>
</comment>
<evidence type="ECO:0000259" key="7">
    <source>
        <dbReference type="Pfam" id="PF21982"/>
    </source>
</evidence>
<evidence type="ECO:0000256" key="5">
    <source>
        <dbReference type="HAMAP-Rule" id="MF_01114"/>
    </source>
</evidence>
<accession>B6GBT8</accession>
<dbReference type="InterPro" id="IPR053926">
    <property type="entry name" value="RecX_HTH_1st"/>
</dbReference>
<evidence type="ECO:0000256" key="3">
    <source>
        <dbReference type="ARBA" id="ARBA00018111"/>
    </source>
</evidence>
<reference evidence="8 9" key="1">
    <citation type="submission" date="2008-10" db="EMBL/GenBank/DDBJ databases">
        <title>Draft genome sequence of Collinsella stercoris (DSM 13279).</title>
        <authorList>
            <person name="Sudarsanam P."/>
            <person name="Ley R."/>
            <person name="Guruge J."/>
            <person name="Turnbaugh P.J."/>
            <person name="Mahowald M."/>
            <person name="Liep D."/>
            <person name="Gordon J."/>
        </authorList>
    </citation>
    <scope>NUCLEOTIDE SEQUENCE [LARGE SCALE GENOMIC DNA]</scope>
    <source>
        <strain evidence="8 9">DSM 13279</strain>
    </source>
</reference>
<feature type="domain" description="RecX second three-helical" evidence="6">
    <location>
        <begin position="125"/>
        <end position="161"/>
    </location>
</feature>
<dbReference type="GO" id="GO:0006282">
    <property type="term" value="P:regulation of DNA repair"/>
    <property type="evidence" value="ECO:0007669"/>
    <property type="project" value="UniProtKB-UniRule"/>
</dbReference>
<dbReference type="eggNOG" id="COG2137">
    <property type="taxonomic scope" value="Bacteria"/>
</dbReference>
<comment type="similarity">
    <text evidence="2 5">Belongs to the RecX family.</text>
</comment>
<dbReference type="PANTHER" id="PTHR33602:SF1">
    <property type="entry name" value="REGULATORY PROTEIN RECX FAMILY PROTEIN"/>
    <property type="match status" value="1"/>
</dbReference>
<dbReference type="HAMAP" id="MF_01114">
    <property type="entry name" value="RecX"/>
    <property type="match status" value="1"/>
</dbReference>
<comment type="function">
    <text evidence="5">Modulates RecA activity.</text>
</comment>
<evidence type="ECO:0000313" key="9">
    <source>
        <dbReference type="Proteomes" id="UP000003560"/>
    </source>
</evidence>
<sequence length="222" mass="25526">MTLSMVELEVRLPDRKRASSSFSLNKPMAEVSCIMDGGRVREIVVPVRVGRVLMTDPLPLPLPEEEAFDAIHALEGRICFSVMTEMLSRRDYATGELRDKLKRYGYRDQEIDACLAKAADLRFIDDNRFAGYFIEERKRRGWGKRKIERELSLRGVSIEDIPGYPDEYFTDEDDLERACALLTRKSLPDDRAFEKLVRHLMGKGFSYGVAAQAARRRIDDSR</sequence>
<dbReference type="AlphaFoldDB" id="B6GBT8"/>